<proteinExistence type="predicted"/>
<dbReference type="Gene3D" id="3.40.50.2300">
    <property type="match status" value="2"/>
</dbReference>
<dbReference type="Pfam" id="PF00392">
    <property type="entry name" value="GntR"/>
    <property type="match status" value="1"/>
</dbReference>
<dbReference type="GO" id="GO:0000976">
    <property type="term" value="F:transcription cis-regulatory region binding"/>
    <property type="evidence" value="ECO:0007669"/>
    <property type="project" value="TreeGrafter"/>
</dbReference>
<protein>
    <recommendedName>
        <fullName evidence="4">HTH gntR-type domain-containing protein</fullName>
    </recommendedName>
</protein>
<dbReference type="InterPro" id="IPR036390">
    <property type="entry name" value="WH_DNA-bd_sf"/>
</dbReference>
<dbReference type="Pfam" id="PF13377">
    <property type="entry name" value="Peripla_BP_3"/>
    <property type="match status" value="1"/>
</dbReference>
<dbReference type="SUPFAM" id="SSF46785">
    <property type="entry name" value="Winged helix' DNA-binding domain"/>
    <property type="match status" value="1"/>
</dbReference>
<sequence length="368" mass="41414">MTSLPASSLVETVANKIKQMILSGSLVNILPGERELGNRLSVGRETVRKALALLERDAWIAPARIKVPRRILKTTEEGSDWNVPSHPVQEKRGIIGFLTPQPLKRLAQSVLAEIYTISKILEEDGISVRIFEAPWILGNNPDKRLAKLVTKSECVCWILHRSSEQTQLWFKTHGIPCIVRGTSYQSSNLPYLDRHWAATTHHAAQHLWNKGHRTVGLCLPPDPLKGHQLMQKGFFSFTAQGWNPVLIPTPFETPLFFEYLAKAFREHPDMSALVATRGNQIVPLLSWVEARSLSIPNQLSLVSLTYEPFMERLLPPITYYEENQTKTVHKLIRMLRALTSGKSIKSISVIPEIYPGQSVSLRQPATSA</sequence>
<organism evidence="5 6">
    <name type="scientific">Akkermansia muciniphila</name>
    <dbReference type="NCBI Taxonomy" id="239935"/>
    <lineage>
        <taxon>Bacteria</taxon>
        <taxon>Pseudomonadati</taxon>
        <taxon>Verrucomicrobiota</taxon>
        <taxon>Verrucomicrobiia</taxon>
        <taxon>Verrucomicrobiales</taxon>
        <taxon>Akkermansiaceae</taxon>
        <taxon>Akkermansia</taxon>
    </lineage>
</organism>
<evidence type="ECO:0000313" key="5">
    <source>
        <dbReference type="EMBL" id="PNC17566.1"/>
    </source>
</evidence>
<dbReference type="Proteomes" id="UP000236000">
    <property type="component" value="Unassembled WGS sequence"/>
</dbReference>
<dbReference type="InterPro" id="IPR046335">
    <property type="entry name" value="LacI/GalR-like_sensor"/>
</dbReference>
<keyword evidence="1" id="KW-0805">Transcription regulation</keyword>
<dbReference type="SMART" id="SM00345">
    <property type="entry name" value="HTH_GNTR"/>
    <property type="match status" value="1"/>
</dbReference>
<dbReference type="InterPro" id="IPR000524">
    <property type="entry name" value="Tscrpt_reg_HTH_GntR"/>
</dbReference>
<dbReference type="RefSeq" id="WP_102714088.1">
    <property type="nucleotide sequence ID" value="NZ_PJKA01000012.1"/>
</dbReference>
<comment type="caution">
    <text evidence="5">The sequence shown here is derived from an EMBL/GenBank/DDBJ whole genome shotgun (WGS) entry which is preliminary data.</text>
</comment>
<accession>A0A2N8HCF5</accession>
<dbReference type="Gene3D" id="1.10.10.10">
    <property type="entry name" value="Winged helix-like DNA-binding domain superfamily/Winged helix DNA-binding domain"/>
    <property type="match status" value="1"/>
</dbReference>
<dbReference type="EMBL" id="PJKA01000012">
    <property type="protein sequence ID" value="PNC17566.1"/>
    <property type="molecule type" value="Genomic_DNA"/>
</dbReference>
<dbReference type="CDD" id="cd07377">
    <property type="entry name" value="WHTH_GntR"/>
    <property type="match status" value="1"/>
</dbReference>
<dbReference type="PANTHER" id="PTHR30146">
    <property type="entry name" value="LACI-RELATED TRANSCRIPTIONAL REPRESSOR"/>
    <property type="match status" value="1"/>
</dbReference>
<dbReference type="GO" id="GO:0003700">
    <property type="term" value="F:DNA-binding transcription factor activity"/>
    <property type="evidence" value="ECO:0007669"/>
    <property type="project" value="InterPro"/>
</dbReference>
<dbReference type="PRINTS" id="PR00035">
    <property type="entry name" value="HTHGNTR"/>
</dbReference>
<dbReference type="InterPro" id="IPR028082">
    <property type="entry name" value="Peripla_BP_I"/>
</dbReference>
<dbReference type="AlphaFoldDB" id="A0A2N8HCF5"/>
<evidence type="ECO:0000256" key="3">
    <source>
        <dbReference type="ARBA" id="ARBA00023163"/>
    </source>
</evidence>
<evidence type="ECO:0000259" key="4">
    <source>
        <dbReference type="SMART" id="SM00345"/>
    </source>
</evidence>
<dbReference type="SUPFAM" id="SSF53822">
    <property type="entry name" value="Periplasmic binding protein-like I"/>
    <property type="match status" value="1"/>
</dbReference>
<evidence type="ECO:0000313" key="6">
    <source>
        <dbReference type="Proteomes" id="UP000236000"/>
    </source>
</evidence>
<reference evidence="5 6" key="1">
    <citation type="journal article" date="2017" name="BMC Genomics">
        <title>Genome sequencing of 39 Akkermansia muciniphila isolates reveals its population structure, genomic and functional diverisity, and global distribution in mammalian gut microbiotas.</title>
        <authorList>
            <person name="Guo X."/>
            <person name="Li S."/>
            <person name="Zhang J."/>
            <person name="Wu F."/>
            <person name="Li X."/>
            <person name="Wu D."/>
            <person name="Zhang M."/>
            <person name="Ou Z."/>
            <person name="Jie Z."/>
            <person name="Yan Q."/>
            <person name="Li P."/>
            <person name="Yi J."/>
            <person name="Peng Y."/>
        </authorList>
    </citation>
    <scope>NUCLEOTIDE SEQUENCE [LARGE SCALE GENOMIC DNA]</scope>
    <source>
        <strain evidence="5 6">GP24</strain>
    </source>
</reference>
<dbReference type="InterPro" id="IPR036388">
    <property type="entry name" value="WH-like_DNA-bd_sf"/>
</dbReference>
<dbReference type="PANTHER" id="PTHR30146:SF109">
    <property type="entry name" value="HTH-TYPE TRANSCRIPTIONAL REGULATOR GALS"/>
    <property type="match status" value="1"/>
</dbReference>
<evidence type="ECO:0000256" key="2">
    <source>
        <dbReference type="ARBA" id="ARBA00023125"/>
    </source>
</evidence>
<evidence type="ECO:0000256" key="1">
    <source>
        <dbReference type="ARBA" id="ARBA00023015"/>
    </source>
</evidence>
<dbReference type="OrthoDB" id="180305at2"/>
<gene>
    <name evidence="5" type="ORF">CXU22_07365</name>
</gene>
<name>A0A2N8HCF5_9BACT</name>
<keyword evidence="3" id="KW-0804">Transcription</keyword>
<feature type="domain" description="HTH gntR-type" evidence="4">
    <location>
        <begin position="13"/>
        <end position="67"/>
    </location>
</feature>
<keyword evidence="2" id="KW-0238">DNA-binding</keyword>